<comment type="subcellular location">
    <subcellularLocation>
        <location evidence="1 9">Cell outer membrane</location>
        <topology evidence="1 9">Multi-pass membrane protein</topology>
    </subcellularLocation>
</comment>
<feature type="domain" description="TonB-dependent receptor-like beta-barrel" evidence="10">
    <location>
        <begin position="3"/>
        <end position="111"/>
    </location>
</feature>
<dbReference type="PROSITE" id="PS52016">
    <property type="entry name" value="TONB_DEPENDENT_REC_3"/>
    <property type="match status" value="1"/>
</dbReference>
<keyword evidence="11" id="KW-0675">Receptor</keyword>
<dbReference type="Pfam" id="PF00593">
    <property type="entry name" value="TonB_dep_Rec_b-barrel"/>
    <property type="match status" value="1"/>
</dbReference>
<proteinExistence type="inferred from homology"/>
<reference evidence="11" key="1">
    <citation type="journal article" date="2020" name="mSystems">
        <title>Genome- and Community-Level Interaction Insights into Carbon Utilization and Element Cycling Functions of Hydrothermarchaeota in Hydrothermal Sediment.</title>
        <authorList>
            <person name="Zhou Z."/>
            <person name="Liu Y."/>
            <person name="Xu W."/>
            <person name="Pan J."/>
            <person name="Luo Z.H."/>
            <person name="Li M."/>
        </authorList>
    </citation>
    <scope>NUCLEOTIDE SEQUENCE [LARGE SCALE GENOMIC DNA]</scope>
    <source>
        <strain evidence="11">HyVt-458</strain>
    </source>
</reference>
<evidence type="ECO:0000256" key="1">
    <source>
        <dbReference type="ARBA" id="ARBA00004571"/>
    </source>
</evidence>
<evidence type="ECO:0000256" key="3">
    <source>
        <dbReference type="ARBA" id="ARBA00022452"/>
    </source>
</evidence>
<dbReference type="AlphaFoldDB" id="A0A831RX49"/>
<comment type="caution">
    <text evidence="11">The sequence shown here is derived from an EMBL/GenBank/DDBJ whole genome shotgun (WGS) entry which is preliminary data.</text>
</comment>
<accession>A0A831RX49</accession>
<keyword evidence="5" id="KW-0732">Signal</keyword>
<evidence type="ECO:0000256" key="9">
    <source>
        <dbReference type="PROSITE-ProRule" id="PRU01360"/>
    </source>
</evidence>
<evidence type="ECO:0000259" key="10">
    <source>
        <dbReference type="Pfam" id="PF00593"/>
    </source>
</evidence>
<dbReference type="PANTHER" id="PTHR30069">
    <property type="entry name" value="TONB-DEPENDENT OUTER MEMBRANE RECEPTOR"/>
    <property type="match status" value="1"/>
</dbReference>
<keyword evidence="4 9" id="KW-0812">Transmembrane</keyword>
<evidence type="ECO:0000256" key="4">
    <source>
        <dbReference type="ARBA" id="ARBA00022692"/>
    </source>
</evidence>
<dbReference type="InterPro" id="IPR036942">
    <property type="entry name" value="Beta-barrel_TonB_sf"/>
</dbReference>
<keyword evidence="3 9" id="KW-1134">Transmembrane beta strand</keyword>
<organism evidence="11">
    <name type="scientific">Thiolapillus brandeum</name>
    <dbReference type="NCBI Taxonomy" id="1076588"/>
    <lineage>
        <taxon>Bacteria</taxon>
        <taxon>Pseudomonadati</taxon>
        <taxon>Pseudomonadota</taxon>
        <taxon>Gammaproteobacteria</taxon>
        <taxon>Chromatiales</taxon>
        <taxon>Sedimenticolaceae</taxon>
        <taxon>Thiolapillus</taxon>
    </lineage>
</organism>
<dbReference type="PANTHER" id="PTHR30069:SF53">
    <property type="entry name" value="COLICIN I RECEPTOR-RELATED"/>
    <property type="match status" value="1"/>
</dbReference>
<keyword evidence="6" id="KW-0798">TonB box</keyword>
<keyword evidence="2 9" id="KW-0813">Transport</keyword>
<name>A0A831RX49_9GAMM</name>
<dbReference type="GO" id="GO:0015889">
    <property type="term" value="P:cobalamin transport"/>
    <property type="evidence" value="ECO:0007669"/>
    <property type="project" value="TreeGrafter"/>
</dbReference>
<dbReference type="SUPFAM" id="SSF56935">
    <property type="entry name" value="Porins"/>
    <property type="match status" value="1"/>
</dbReference>
<sequence>SGYNQNIAQVRIDGLELGYDYSGKALSLHLGGNWQNPEDRSTGERLLRRAEHSLNARVDYAWEDWHFGGDLLYSGNRKDFGGITLDSYTLVNLNASYRLNPNWQIFAKLENAFDEDYQLASGYNTQGRAGYLGIRYNR</sequence>
<comment type="similarity">
    <text evidence="9">Belongs to the TonB-dependent receptor family.</text>
</comment>
<evidence type="ECO:0000256" key="2">
    <source>
        <dbReference type="ARBA" id="ARBA00022448"/>
    </source>
</evidence>
<dbReference type="EMBL" id="DRLF01000436">
    <property type="protein sequence ID" value="HEC07702.1"/>
    <property type="molecule type" value="Genomic_DNA"/>
</dbReference>
<feature type="non-terminal residue" evidence="11">
    <location>
        <position position="1"/>
    </location>
</feature>
<evidence type="ECO:0000256" key="7">
    <source>
        <dbReference type="ARBA" id="ARBA00023136"/>
    </source>
</evidence>
<evidence type="ECO:0000256" key="6">
    <source>
        <dbReference type="ARBA" id="ARBA00023077"/>
    </source>
</evidence>
<evidence type="ECO:0000256" key="8">
    <source>
        <dbReference type="ARBA" id="ARBA00023237"/>
    </source>
</evidence>
<dbReference type="Gene3D" id="2.40.170.20">
    <property type="entry name" value="TonB-dependent receptor, beta-barrel domain"/>
    <property type="match status" value="1"/>
</dbReference>
<dbReference type="GO" id="GO:0009279">
    <property type="term" value="C:cell outer membrane"/>
    <property type="evidence" value="ECO:0007669"/>
    <property type="project" value="UniProtKB-SubCell"/>
</dbReference>
<evidence type="ECO:0000256" key="5">
    <source>
        <dbReference type="ARBA" id="ARBA00022729"/>
    </source>
</evidence>
<keyword evidence="8 9" id="KW-0998">Cell outer membrane</keyword>
<gene>
    <name evidence="11" type="ORF">ENJ12_12665</name>
</gene>
<dbReference type="InterPro" id="IPR039426">
    <property type="entry name" value="TonB-dep_rcpt-like"/>
</dbReference>
<protein>
    <submittedName>
        <fullName evidence="11">TonB-dependent receptor</fullName>
    </submittedName>
</protein>
<dbReference type="Proteomes" id="UP000886339">
    <property type="component" value="Unassembled WGS sequence"/>
</dbReference>
<keyword evidence="7 9" id="KW-0472">Membrane</keyword>
<evidence type="ECO:0000313" key="11">
    <source>
        <dbReference type="EMBL" id="HEC07702.1"/>
    </source>
</evidence>
<dbReference type="InterPro" id="IPR000531">
    <property type="entry name" value="Beta-barrel_TonB"/>
</dbReference>